<proteinExistence type="evidence at transcript level"/>
<evidence type="ECO:0000313" key="2">
    <source>
        <dbReference type="EMBL" id="JAC27361.1"/>
    </source>
</evidence>
<reference evidence="2" key="1">
    <citation type="submission" date="2014-03" db="EMBL/GenBank/DDBJ databases">
        <title>The sialotranscriptome of Amblyomma triste, Amblyomma parvum and Amblyomma cajennense ticks, uncovered by 454-based RNA-seq.</title>
        <authorList>
            <person name="Garcia G.R."/>
            <person name="Gardinassi L.G."/>
            <person name="Ribeiro J.M."/>
            <person name="Anatriello E."/>
            <person name="Ferreira B.R."/>
            <person name="Moreira H.N."/>
            <person name="Mafra C."/>
            <person name="Olegario M.M."/>
            <person name="Szabo P.J."/>
            <person name="Miranda-Santos I.K."/>
            <person name="Maruyama S.R."/>
        </authorList>
    </citation>
    <scope>NUCLEOTIDE SEQUENCE</scope>
    <source>
        <strain evidence="2">Mato Grasso do Sul</strain>
        <tissue evidence="2">Salivary glands</tissue>
    </source>
</reference>
<organism evidence="2">
    <name type="scientific">Amblyomma triste</name>
    <name type="common">Neotropical tick</name>
    <dbReference type="NCBI Taxonomy" id="251400"/>
    <lineage>
        <taxon>Eukaryota</taxon>
        <taxon>Metazoa</taxon>
        <taxon>Ecdysozoa</taxon>
        <taxon>Arthropoda</taxon>
        <taxon>Chelicerata</taxon>
        <taxon>Arachnida</taxon>
        <taxon>Acari</taxon>
        <taxon>Parasitiformes</taxon>
        <taxon>Ixodida</taxon>
        <taxon>Ixodoidea</taxon>
        <taxon>Ixodidae</taxon>
        <taxon>Amblyomminae</taxon>
        <taxon>Amblyomma</taxon>
    </lineage>
</organism>
<dbReference type="EMBL" id="GBBM01008057">
    <property type="protein sequence ID" value="JAC27361.1"/>
    <property type="molecule type" value="mRNA"/>
</dbReference>
<accession>A0A023FZP5</accession>
<evidence type="ECO:0000256" key="1">
    <source>
        <dbReference type="SAM" id="SignalP"/>
    </source>
</evidence>
<feature type="signal peptide" evidence="1">
    <location>
        <begin position="1"/>
        <end position="27"/>
    </location>
</feature>
<feature type="chain" id="PRO_5001517827" evidence="1">
    <location>
        <begin position="28"/>
        <end position="71"/>
    </location>
</feature>
<protein>
    <submittedName>
        <fullName evidence="2">Putative secreted protein</fullName>
    </submittedName>
</protein>
<sequence length="71" mass="8244">MRISCSRRRCYFSFFLCIIIIPPSGSCLEEDPTSLVPAAWKCFIILEYNLELLTLLQLQPTRSYTICFCKS</sequence>
<dbReference type="AlphaFoldDB" id="A0A023FZP5"/>
<keyword evidence="1" id="KW-0732">Signal</keyword>
<name>A0A023FZP5_AMBTT</name>